<evidence type="ECO:0000256" key="6">
    <source>
        <dbReference type="ARBA" id="ARBA00022840"/>
    </source>
</evidence>
<dbReference type="GO" id="GO:0004413">
    <property type="term" value="F:homoserine kinase activity"/>
    <property type="evidence" value="ECO:0007669"/>
    <property type="project" value="UniProtKB-UniRule"/>
</dbReference>
<evidence type="ECO:0000256" key="1">
    <source>
        <dbReference type="ARBA" id="ARBA00022605"/>
    </source>
</evidence>
<dbReference type="EC" id="2.7.1.39" evidence="8"/>
<evidence type="ECO:0000256" key="2">
    <source>
        <dbReference type="ARBA" id="ARBA00022679"/>
    </source>
</evidence>
<gene>
    <name evidence="8" type="primary">thrB</name>
    <name evidence="10" type="ORF">B1C78_16980</name>
</gene>
<dbReference type="Gene3D" id="3.30.200.20">
    <property type="entry name" value="Phosphorylase Kinase, domain 1"/>
    <property type="match status" value="1"/>
</dbReference>
<evidence type="ECO:0000259" key="9">
    <source>
        <dbReference type="Pfam" id="PF01636"/>
    </source>
</evidence>
<dbReference type="SUPFAM" id="SSF56112">
    <property type="entry name" value="Protein kinase-like (PK-like)"/>
    <property type="match status" value="1"/>
</dbReference>
<evidence type="ECO:0000256" key="4">
    <source>
        <dbReference type="ARBA" id="ARBA00022741"/>
    </source>
</evidence>
<comment type="pathway">
    <text evidence="8">Amino-acid biosynthesis; L-threonine biosynthesis; L-threonine from L-aspartate: step 4/5.</text>
</comment>
<keyword evidence="2 8" id="KW-0808">Transferase</keyword>
<dbReference type="CDD" id="cd05153">
    <property type="entry name" value="HomoserineK_II"/>
    <property type="match status" value="1"/>
</dbReference>
<dbReference type="PANTHER" id="PTHR21064">
    <property type="entry name" value="AMINOGLYCOSIDE PHOSPHOTRANSFERASE DOMAIN-CONTAINING PROTEIN-RELATED"/>
    <property type="match status" value="1"/>
</dbReference>
<protein>
    <recommendedName>
        <fullName evidence="8">Homoserine kinase</fullName>
        <shortName evidence="8">HK</shortName>
        <shortName evidence="8">HSK</shortName>
        <ecNumber evidence="8">2.7.1.39</ecNumber>
    </recommendedName>
</protein>
<dbReference type="OrthoDB" id="9777460at2"/>
<dbReference type="HAMAP" id="MF_00301">
    <property type="entry name" value="Homoser_kinase_2"/>
    <property type="match status" value="1"/>
</dbReference>
<keyword evidence="3 8" id="KW-0791">Threonine biosynthesis</keyword>
<dbReference type="InterPro" id="IPR002575">
    <property type="entry name" value="Aminoglycoside_PTrfase"/>
</dbReference>
<dbReference type="GO" id="GO:0009088">
    <property type="term" value="P:threonine biosynthetic process"/>
    <property type="evidence" value="ECO:0007669"/>
    <property type="project" value="UniProtKB-UniRule"/>
</dbReference>
<evidence type="ECO:0000256" key="8">
    <source>
        <dbReference type="HAMAP-Rule" id="MF_00301"/>
    </source>
</evidence>
<reference evidence="10 11" key="1">
    <citation type="submission" date="2017-02" db="EMBL/GenBank/DDBJ databases">
        <title>Genomic diversity within the haloalkaliphilic genus Thioalkalivibrio.</title>
        <authorList>
            <person name="Ahn A.-C."/>
            <person name="Meier-Kolthoff J."/>
            <person name="Overmars L."/>
            <person name="Richter M."/>
            <person name="Woyke T."/>
            <person name="Sorokin D.Y."/>
            <person name="Muyzer G."/>
        </authorList>
    </citation>
    <scope>NUCLEOTIDE SEQUENCE [LARGE SCALE GENOMIC DNA]</scope>
    <source>
        <strain evidence="10 11">ALJD</strain>
    </source>
</reference>
<comment type="similarity">
    <text evidence="7 8">Belongs to the pseudomonas-type ThrB family.</text>
</comment>
<dbReference type="Pfam" id="PF01636">
    <property type="entry name" value="APH"/>
    <property type="match status" value="1"/>
</dbReference>
<name>A0A1V3N7K7_9GAMM</name>
<dbReference type="Gene3D" id="3.90.1200.10">
    <property type="match status" value="1"/>
</dbReference>
<feature type="domain" description="Aminoglycoside phosphotransferase" evidence="9">
    <location>
        <begin position="70"/>
        <end position="257"/>
    </location>
</feature>
<dbReference type="GO" id="GO:0005524">
    <property type="term" value="F:ATP binding"/>
    <property type="evidence" value="ECO:0007669"/>
    <property type="project" value="UniProtKB-KW"/>
</dbReference>
<dbReference type="EMBL" id="MVBK01000145">
    <property type="protein sequence ID" value="OOG20786.1"/>
    <property type="molecule type" value="Genomic_DNA"/>
</dbReference>
<comment type="caution">
    <text evidence="10">The sequence shown here is derived from an EMBL/GenBank/DDBJ whole genome shotgun (WGS) entry which is preliminary data.</text>
</comment>
<keyword evidence="4 8" id="KW-0547">Nucleotide-binding</keyword>
<keyword evidence="1 8" id="KW-0028">Amino-acid biosynthesis</keyword>
<keyword evidence="6 8" id="KW-0067">ATP-binding</keyword>
<evidence type="ECO:0000256" key="7">
    <source>
        <dbReference type="ARBA" id="ARBA00038240"/>
    </source>
</evidence>
<dbReference type="InterPro" id="IPR005280">
    <property type="entry name" value="Homoserine_kinase_II"/>
</dbReference>
<accession>A0A1V3N7K7</accession>
<organism evidence="10 11">
    <name type="scientific">Thioalkalivibrio denitrificans</name>
    <dbReference type="NCBI Taxonomy" id="108003"/>
    <lineage>
        <taxon>Bacteria</taxon>
        <taxon>Pseudomonadati</taxon>
        <taxon>Pseudomonadota</taxon>
        <taxon>Gammaproteobacteria</taxon>
        <taxon>Chromatiales</taxon>
        <taxon>Ectothiorhodospiraceae</taxon>
        <taxon>Thioalkalivibrio</taxon>
    </lineage>
</organism>
<dbReference type="AlphaFoldDB" id="A0A1V3N7K7"/>
<keyword evidence="11" id="KW-1185">Reference proteome</keyword>
<keyword evidence="5 8" id="KW-0418">Kinase</keyword>
<dbReference type="PANTHER" id="PTHR21064:SF6">
    <property type="entry name" value="AMINOGLYCOSIDE PHOSPHOTRANSFERASE DOMAIN-CONTAINING PROTEIN"/>
    <property type="match status" value="1"/>
</dbReference>
<evidence type="ECO:0000313" key="11">
    <source>
        <dbReference type="Proteomes" id="UP000189462"/>
    </source>
</evidence>
<dbReference type="Proteomes" id="UP000189462">
    <property type="component" value="Unassembled WGS sequence"/>
</dbReference>
<dbReference type="InterPro" id="IPR050249">
    <property type="entry name" value="Pseudomonas-type_ThrB"/>
</dbReference>
<evidence type="ECO:0000313" key="10">
    <source>
        <dbReference type="EMBL" id="OOG20786.1"/>
    </source>
</evidence>
<dbReference type="UniPathway" id="UPA00050">
    <property type="reaction ID" value="UER00064"/>
</dbReference>
<evidence type="ECO:0000256" key="5">
    <source>
        <dbReference type="ARBA" id="ARBA00022777"/>
    </source>
</evidence>
<dbReference type="STRING" id="108003.B1C78_16980"/>
<sequence length="310" mass="34411">MSAASSSTPLHPACNPLPTREELVAFLRHYALGELRDFQPGRRGRRGRLITDAGRFWLVGPGMTDPFLEALLEHLAGHGLPVPTVVRGHDGRWIRSLGEYPGALVRWPEGQHPQRLEPDACARVGDLLGRIHLAGLEFTQSRPPHRDHRWRRQSTDALAPDLTPEARTLLHEEIRFQGLYRHTDLPQGTIHGAPNRRRLVIDETGRVGLTGFGHASRCALLVDVAVAVNDCCIGSDGRLDRTLSAALLNAYHRLRPLRPIERGAWPVLLRLAALDGWLETLILGNDGTQARLQLETRIAEAAGLPRHWVG</sequence>
<evidence type="ECO:0000256" key="3">
    <source>
        <dbReference type="ARBA" id="ARBA00022697"/>
    </source>
</evidence>
<dbReference type="InterPro" id="IPR011009">
    <property type="entry name" value="Kinase-like_dom_sf"/>
</dbReference>
<proteinExistence type="inferred from homology"/>
<comment type="catalytic activity">
    <reaction evidence="8">
        <text>L-homoserine + ATP = O-phospho-L-homoserine + ADP + H(+)</text>
        <dbReference type="Rhea" id="RHEA:13985"/>
        <dbReference type="ChEBI" id="CHEBI:15378"/>
        <dbReference type="ChEBI" id="CHEBI:30616"/>
        <dbReference type="ChEBI" id="CHEBI:57476"/>
        <dbReference type="ChEBI" id="CHEBI:57590"/>
        <dbReference type="ChEBI" id="CHEBI:456216"/>
        <dbReference type="EC" id="2.7.1.39"/>
    </reaction>
</comment>